<accession>A0A0R3PET2</accession>
<evidence type="ECO:0000256" key="1">
    <source>
        <dbReference type="SAM" id="MobiDB-lite"/>
    </source>
</evidence>
<keyword evidence="3" id="KW-1185">Reference proteome</keyword>
<reference evidence="2 3" key="2">
    <citation type="submission" date="2018-11" db="EMBL/GenBank/DDBJ databases">
        <authorList>
            <consortium name="Pathogen Informatics"/>
        </authorList>
    </citation>
    <scope>NUCLEOTIDE SEQUENCE [LARGE SCALE GENOMIC DNA]</scope>
    <source>
        <strain evidence="2 3">Costa Rica</strain>
    </source>
</reference>
<name>A0A0R3PET2_ANGCS</name>
<feature type="compositionally biased region" description="Low complexity" evidence="1">
    <location>
        <begin position="27"/>
        <end position="39"/>
    </location>
</feature>
<dbReference type="AlphaFoldDB" id="A0A0R3PET2"/>
<dbReference type="Proteomes" id="UP000267027">
    <property type="component" value="Unassembled WGS sequence"/>
</dbReference>
<feature type="region of interest" description="Disordered" evidence="1">
    <location>
        <begin position="27"/>
        <end position="47"/>
    </location>
</feature>
<evidence type="ECO:0000313" key="3">
    <source>
        <dbReference type="Proteomes" id="UP000267027"/>
    </source>
</evidence>
<dbReference type="EMBL" id="UYYA01000559">
    <property type="protein sequence ID" value="VDM54197.1"/>
    <property type="molecule type" value="Genomic_DNA"/>
</dbReference>
<protein>
    <submittedName>
        <fullName evidence="2 4">Uncharacterized protein</fullName>
    </submittedName>
</protein>
<evidence type="ECO:0000313" key="2">
    <source>
        <dbReference type="EMBL" id="VDM54197.1"/>
    </source>
</evidence>
<proteinExistence type="predicted"/>
<reference evidence="4" key="1">
    <citation type="submission" date="2017-02" db="UniProtKB">
        <authorList>
            <consortium name="WormBaseParasite"/>
        </authorList>
    </citation>
    <scope>IDENTIFICATION</scope>
</reference>
<evidence type="ECO:0000313" key="4">
    <source>
        <dbReference type="WBParaSite" id="ACOC_0000261101-mRNA-1"/>
    </source>
</evidence>
<gene>
    <name evidence="2" type="ORF">ACOC_LOCUS2612</name>
</gene>
<dbReference type="WBParaSite" id="ACOC_0000261101-mRNA-1">
    <property type="protein sequence ID" value="ACOC_0000261101-mRNA-1"/>
    <property type="gene ID" value="ACOC_0000261101"/>
</dbReference>
<sequence length="67" mass="7396">MLNAFDTNEYGPMGQLKTTYAAGRSSSTAAASTICPSTTKRTTPMMPVGERFDEIHEKRDSSLQDFF</sequence>
<organism evidence="4">
    <name type="scientific">Angiostrongylus costaricensis</name>
    <name type="common">Nematode worm</name>
    <dbReference type="NCBI Taxonomy" id="334426"/>
    <lineage>
        <taxon>Eukaryota</taxon>
        <taxon>Metazoa</taxon>
        <taxon>Ecdysozoa</taxon>
        <taxon>Nematoda</taxon>
        <taxon>Chromadorea</taxon>
        <taxon>Rhabditida</taxon>
        <taxon>Rhabditina</taxon>
        <taxon>Rhabditomorpha</taxon>
        <taxon>Strongyloidea</taxon>
        <taxon>Metastrongylidae</taxon>
        <taxon>Angiostrongylus</taxon>
    </lineage>
</organism>